<evidence type="ECO:0000313" key="1">
    <source>
        <dbReference type="EMBL" id="MPC96091.1"/>
    </source>
</evidence>
<reference evidence="1 2" key="1">
    <citation type="submission" date="2019-05" db="EMBL/GenBank/DDBJ databases">
        <title>Another draft genome of Portunus trituberculatus and its Hox gene families provides insights of decapod evolution.</title>
        <authorList>
            <person name="Jeong J.-H."/>
            <person name="Song I."/>
            <person name="Kim S."/>
            <person name="Choi T."/>
            <person name="Kim D."/>
            <person name="Ryu S."/>
            <person name="Kim W."/>
        </authorList>
    </citation>
    <scope>NUCLEOTIDE SEQUENCE [LARGE SCALE GENOMIC DNA]</scope>
    <source>
        <tissue evidence="1">Muscle</tissue>
    </source>
</reference>
<organism evidence="1 2">
    <name type="scientific">Portunus trituberculatus</name>
    <name type="common">Swimming crab</name>
    <name type="synonym">Neptunus trituberculatus</name>
    <dbReference type="NCBI Taxonomy" id="210409"/>
    <lineage>
        <taxon>Eukaryota</taxon>
        <taxon>Metazoa</taxon>
        <taxon>Ecdysozoa</taxon>
        <taxon>Arthropoda</taxon>
        <taxon>Crustacea</taxon>
        <taxon>Multicrustacea</taxon>
        <taxon>Malacostraca</taxon>
        <taxon>Eumalacostraca</taxon>
        <taxon>Eucarida</taxon>
        <taxon>Decapoda</taxon>
        <taxon>Pleocyemata</taxon>
        <taxon>Brachyura</taxon>
        <taxon>Eubrachyura</taxon>
        <taxon>Portunoidea</taxon>
        <taxon>Portunidae</taxon>
        <taxon>Portuninae</taxon>
        <taxon>Portunus</taxon>
    </lineage>
</organism>
<accession>A0A5B7JDP5</accession>
<sequence length="154" mass="16762">MKEAPWRRSRRSVVTVSWTSRNAGLSTLTTAVRRGTAKHQPLSGEHEPLHQPLPSSAAVKMTPIYQYIIPYAILLAIINSYTHTSGAEEGWGQGHCCLSYVLVVVKGATTTTTTTTTSDGKYKGLNHYQTTATCPCRVNQLWWVAGEALDEGGG</sequence>
<protein>
    <submittedName>
        <fullName evidence="1">Uncharacterized protein</fullName>
    </submittedName>
</protein>
<dbReference type="EMBL" id="VSRR010104588">
    <property type="protein sequence ID" value="MPC96091.1"/>
    <property type="molecule type" value="Genomic_DNA"/>
</dbReference>
<name>A0A5B7JDP5_PORTR</name>
<comment type="caution">
    <text evidence="1">The sequence shown here is derived from an EMBL/GenBank/DDBJ whole genome shotgun (WGS) entry which is preliminary data.</text>
</comment>
<dbReference type="AlphaFoldDB" id="A0A5B7JDP5"/>
<gene>
    <name evidence="1" type="ORF">E2C01_091329</name>
</gene>
<evidence type="ECO:0000313" key="2">
    <source>
        <dbReference type="Proteomes" id="UP000324222"/>
    </source>
</evidence>
<keyword evidence="2" id="KW-1185">Reference proteome</keyword>
<dbReference type="Proteomes" id="UP000324222">
    <property type="component" value="Unassembled WGS sequence"/>
</dbReference>
<proteinExistence type="predicted"/>